<evidence type="ECO:0000313" key="3">
    <source>
        <dbReference type="EMBL" id="CAD7287319.1"/>
    </source>
</evidence>
<dbReference type="InterPro" id="IPR043128">
    <property type="entry name" value="Rev_trsase/Diguanyl_cyclase"/>
</dbReference>
<dbReference type="Pfam" id="PF00990">
    <property type="entry name" value="GGDEF"/>
    <property type="match status" value="1"/>
</dbReference>
<sequence>MYRVLLNICLADIPKDRLLSWQQCALMPKFEYKFQTIKSADKIASIVPDTHQYLVIAHAKSKISLKTIKERMSKDDIFIVYANNTNEILSEILAIADDIWLSGSLELDKFRFEKTLSLIYERKEAWQTSTWLQATINTLPDMIWFKSYYGLHLEVNDSFCAAVNKTKSDIKGKDHYYIWDIPKEVYKQTDYVCVQTEDDVIAARKTVLFDEEVMKADGNLCKLKTYKTPIFDGDTIIGTVGVARDVTKEFEYLQRIERLAHYDQLTGLANRNQLDLFLRKLQTSYMSIACIDLDYFKQINDTYGHHAGDEVLVLAAKLIQELFPDALNARMGGDEFICIFTDKSDIKNTSKRIQKLIDKFSQECDKEPKFQGLSMSVGIAEGKPFHGSFDMLLQRADDALYRAKKSGRGKFYLIKRQDNE</sequence>
<dbReference type="Pfam" id="PF08448">
    <property type="entry name" value="PAS_4"/>
    <property type="match status" value="1"/>
</dbReference>
<evidence type="ECO:0008006" key="5">
    <source>
        <dbReference type="Google" id="ProtNLM"/>
    </source>
</evidence>
<dbReference type="EMBL" id="CAJHOE010000001">
    <property type="protein sequence ID" value="CAD7287319.1"/>
    <property type="molecule type" value="Genomic_DNA"/>
</dbReference>
<dbReference type="Gene3D" id="3.30.450.20">
    <property type="entry name" value="PAS domain"/>
    <property type="match status" value="1"/>
</dbReference>
<accession>A0ABN7K480</accession>
<evidence type="ECO:0000313" key="4">
    <source>
        <dbReference type="Proteomes" id="UP000789359"/>
    </source>
</evidence>
<protein>
    <recommendedName>
        <fullName evidence="5">Diguanylate cyclase</fullName>
    </recommendedName>
</protein>
<feature type="domain" description="GGDEF" evidence="2">
    <location>
        <begin position="284"/>
        <end position="416"/>
    </location>
</feature>
<dbReference type="InterPro" id="IPR000700">
    <property type="entry name" value="PAS-assoc_C"/>
</dbReference>
<dbReference type="SUPFAM" id="SSF55785">
    <property type="entry name" value="PYP-like sensor domain (PAS domain)"/>
    <property type="match status" value="1"/>
</dbReference>
<comment type="caution">
    <text evidence="3">The sequence shown here is derived from an EMBL/GenBank/DDBJ whole genome shotgun (WGS) entry which is preliminary data.</text>
</comment>
<dbReference type="PROSITE" id="PS50887">
    <property type="entry name" value="GGDEF"/>
    <property type="match status" value="1"/>
</dbReference>
<dbReference type="Proteomes" id="UP000789359">
    <property type="component" value="Unassembled WGS sequence"/>
</dbReference>
<dbReference type="SUPFAM" id="SSF55073">
    <property type="entry name" value="Nucleotide cyclase"/>
    <property type="match status" value="1"/>
</dbReference>
<dbReference type="NCBIfam" id="TIGR00254">
    <property type="entry name" value="GGDEF"/>
    <property type="match status" value="1"/>
</dbReference>
<dbReference type="SMART" id="SM00267">
    <property type="entry name" value="GGDEF"/>
    <property type="match status" value="1"/>
</dbReference>
<evidence type="ECO:0000259" key="1">
    <source>
        <dbReference type="PROSITE" id="PS50113"/>
    </source>
</evidence>
<dbReference type="RefSeq" id="WP_230056673.1">
    <property type="nucleotide sequence ID" value="NZ_CAJHOE010000001.1"/>
</dbReference>
<dbReference type="InterPro" id="IPR013656">
    <property type="entry name" value="PAS_4"/>
</dbReference>
<dbReference type="PANTHER" id="PTHR44757:SF2">
    <property type="entry name" value="BIOFILM ARCHITECTURE MAINTENANCE PROTEIN MBAA"/>
    <property type="match status" value="1"/>
</dbReference>
<keyword evidence="4" id="KW-1185">Reference proteome</keyword>
<dbReference type="InterPro" id="IPR000014">
    <property type="entry name" value="PAS"/>
</dbReference>
<reference evidence="3 4" key="1">
    <citation type="submission" date="2020-11" db="EMBL/GenBank/DDBJ databases">
        <authorList>
            <person name="Peeters C."/>
        </authorList>
    </citation>
    <scope>NUCLEOTIDE SEQUENCE [LARGE SCALE GENOMIC DNA]</scope>
    <source>
        <strain evidence="3 4">LMG 8286</strain>
    </source>
</reference>
<dbReference type="CDD" id="cd01949">
    <property type="entry name" value="GGDEF"/>
    <property type="match status" value="1"/>
</dbReference>
<evidence type="ECO:0000259" key="2">
    <source>
        <dbReference type="PROSITE" id="PS50887"/>
    </source>
</evidence>
<dbReference type="Gene3D" id="3.30.70.270">
    <property type="match status" value="1"/>
</dbReference>
<dbReference type="NCBIfam" id="TIGR00229">
    <property type="entry name" value="sensory_box"/>
    <property type="match status" value="1"/>
</dbReference>
<gene>
    <name evidence="3" type="ORF">LMG8286_00930</name>
</gene>
<dbReference type="InterPro" id="IPR035965">
    <property type="entry name" value="PAS-like_dom_sf"/>
</dbReference>
<dbReference type="InterPro" id="IPR029787">
    <property type="entry name" value="Nucleotide_cyclase"/>
</dbReference>
<dbReference type="PANTHER" id="PTHR44757">
    <property type="entry name" value="DIGUANYLATE CYCLASE DGCP"/>
    <property type="match status" value="1"/>
</dbReference>
<dbReference type="InterPro" id="IPR052155">
    <property type="entry name" value="Biofilm_reg_signaling"/>
</dbReference>
<dbReference type="PROSITE" id="PS50113">
    <property type="entry name" value="PAC"/>
    <property type="match status" value="1"/>
</dbReference>
<dbReference type="InterPro" id="IPR000160">
    <property type="entry name" value="GGDEF_dom"/>
</dbReference>
<name>A0ABN7K480_9BACT</name>
<feature type="domain" description="PAC" evidence="1">
    <location>
        <begin position="207"/>
        <end position="258"/>
    </location>
</feature>
<organism evidence="3 4">
    <name type="scientific">Campylobacter suis</name>
    <dbReference type="NCBI Taxonomy" id="2790657"/>
    <lineage>
        <taxon>Bacteria</taxon>
        <taxon>Pseudomonadati</taxon>
        <taxon>Campylobacterota</taxon>
        <taxon>Epsilonproteobacteria</taxon>
        <taxon>Campylobacterales</taxon>
        <taxon>Campylobacteraceae</taxon>
        <taxon>Campylobacter</taxon>
    </lineage>
</organism>
<proteinExistence type="predicted"/>